<organism evidence="2 4">
    <name type="scientific">[Ruminococcus] torques</name>
    <dbReference type="NCBI Taxonomy" id="33039"/>
    <lineage>
        <taxon>Bacteria</taxon>
        <taxon>Bacillati</taxon>
        <taxon>Bacillota</taxon>
        <taxon>Clostridia</taxon>
        <taxon>Lachnospirales</taxon>
        <taxon>Lachnospiraceae</taxon>
        <taxon>Mediterraneibacter</taxon>
    </lineage>
</organism>
<dbReference type="PANTHER" id="PTHR36179:SF2">
    <property type="entry name" value="LUD DOMAIN-CONTAINING PROTEIN"/>
    <property type="match status" value="1"/>
</dbReference>
<evidence type="ECO:0000313" key="3">
    <source>
        <dbReference type="EMBL" id="RYS78272.1"/>
    </source>
</evidence>
<dbReference type="AlphaFoldDB" id="A0A174E1R6"/>
<dbReference type="Proteomes" id="UP000095787">
    <property type="component" value="Unassembled WGS sequence"/>
</dbReference>
<dbReference type="EMBL" id="CYZO01000030">
    <property type="protein sequence ID" value="CUO30010.1"/>
    <property type="molecule type" value="Genomic_DNA"/>
</dbReference>
<dbReference type="InterPro" id="IPR024185">
    <property type="entry name" value="FTHF_cligase-like_sf"/>
</dbReference>
<dbReference type="SUPFAM" id="SSF100950">
    <property type="entry name" value="NagB/RpiA/CoA transferase-like"/>
    <property type="match status" value="1"/>
</dbReference>
<dbReference type="InterPro" id="IPR037171">
    <property type="entry name" value="NagB/RpiA_transferase-like"/>
</dbReference>
<dbReference type="RefSeq" id="WP_004847874.1">
    <property type="nucleotide sequence ID" value="NZ_AP028249.1"/>
</dbReference>
<dbReference type="GeneID" id="97330356"/>
<name>A0A174E1R6_9FIRM</name>
<accession>A0A174E1R6</accession>
<evidence type="ECO:0000259" key="1">
    <source>
        <dbReference type="Pfam" id="PF02589"/>
    </source>
</evidence>
<protein>
    <submittedName>
        <fullName evidence="3">Lactate utilization protein</fullName>
    </submittedName>
    <submittedName>
        <fullName evidence="2">Uncharacterized ACR, YkgG family COG1556</fullName>
    </submittedName>
</protein>
<dbReference type="PIRSF" id="PIRSF020269">
    <property type="entry name" value="DUF1121"/>
    <property type="match status" value="1"/>
</dbReference>
<gene>
    <name evidence="3" type="ORF">EAI93_11290</name>
    <name evidence="2" type="ORF">ERS852456_02165</name>
</gene>
<proteinExistence type="predicted"/>
<reference evidence="2 4" key="1">
    <citation type="submission" date="2015-09" db="EMBL/GenBank/DDBJ databases">
        <authorList>
            <consortium name="Pathogen Informatics"/>
        </authorList>
    </citation>
    <scope>NUCLEOTIDE SEQUENCE [LARGE SCALE GENOMIC DNA]</scope>
    <source>
        <strain evidence="2 4">2789STDY5834841</strain>
    </source>
</reference>
<sequence>MDVRRMRNEALGKRVVKALESRNMEAYYASTKEEAVQKALELMEEGSSVTMGGSMSVRESGLLDAINAGNYEFYDRDQAATPEERQEIALKAFTCDWYLGSVNAMSENGVFVNIDGNANRVAAYAFGPKNVLLIVGMNKVVKSEEDAVQRARNEAAPINSQRFGLETPCVKNGSCFDCKSSDCICCQVLVTRFSRIPKRFKIILVDDVLGF</sequence>
<dbReference type="EMBL" id="RCYR01000026">
    <property type="protein sequence ID" value="RYS78272.1"/>
    <property type="molecule type" value="Genomic_DNA"/>
</dbReference>
<dbReference type="PANTHER" id="PTHR36179">
    <property type="entry name" value="LUD_DOM DOMAIN-CONTAINING PROTEIN"/>
    <property type="match status" value="1"/>
</dbReference>
<evidence type="ECO:0000313" key="5">
    <source>
        <dbReference type="Proteomes" id="UP000292665"/>
    </source>
</evidence>
<dbReference type="Gene3D" id="3.40.50.10420">
    <property type="entry name" value="NagB/RpiA/CoA transferase-like"/>
    <property type="match status" value="1"/>
</dbReference>
<evidence type="ECO:0000313" key="4">
    <source>
        <dbReference type="Proteomes" id="UP000095787"/>
    </source>
</evidence>
<dbReference type="InterPro" id="IPR003741">
    <property type="entry name" value="LUD_dom"/>
</dbReference>
<evidence type="ECO:0000313" key="2">
    <source>
        <dbReference type="EMBL" id="CUO30010.1"/>
    </source>
</evidence>
<reference evidence="3 5" key="2">
    <citation type="journal article" date="2019" name="Science, e1252229">
        <title>Invertible promoters mediate bacterial phase variation, antibiotic resistance, and host adaptation in the gut.</title>
        <authorList>
            <person name="Jiang X."/>
            <person name="Hall A.B."/>
            <person name="Arthur T.D."/>
            <person name="Plichta D.R."/>
            <person name="Covington C.T."/>
            <person name="Poyet M."/>
            <person name="Crothers J."/>
            <person name="Moses P.L."/>
            <person name="Tolonen A.C."/>
            <person name="Vlamakis H."/>
            <person name="Alm E.J."/>
            <person name="Xavier R.J."/>
        </authorList>
    </citation>
    <scope>NUCLEOTIDE SEQUENCE [LARGE SCALE GENOMIC DNA]</scope>
    <source>
        <strain evidence="5">aa_0143</strain>
        <strain evidence="3">Aa_0143</strain>
    </source>
</reference>
<dbReference type="InterPro" id="IPR009501">
    <property type="entry name" value="UCP020269"/>
</dbReference>
<dbReference type="Pfam" id="PF02589">
    <property type="entry name" value="LUD_dom"/>
    <property type="match status" value="1"/>
</dbReference>
<dbReference type="Proteomes" id="UP000292665">
    <property type="component" value="Unassembled WGS sequence"/>
</dbReference>
<feature type="domain" description="LUD" evidence="1">
    <location>
        <begin position="13"/>
        <end position="205"/>
    </location>
</feature>